<evidence type="ECO:0000256" key="8">
    <source>
        <dbReference type="ARBA" id="ARBA00022842"/>
    </source>
</evidence>
<dbReference type="InterPro" id="IPR023198">
    <property type="entry name" value="PGP-like_dom2"/>
</dbReference>
<dbReference type="InterPro" id="IPR023214">
    <property type="entry name" value="HAD_sf"/>
</dbReference>
<comment type="caution">
    <text evidence="10">The sequence shown here is derived from an EMBL/GenBank/DDBJ whole genome shotgun (WGS) entry which is preliminary data.</text>
</comment>
<dbReference type="InterPro" id="IPR037512">
    <property type="entry name" value="PGPase_prok"/>
</dbReference>
<comment type="pathway">
    <text evidence="3">Organic acid metabolism; glycolate biosynthesis; glycolate from 2-phosphoglycolate: step 1/1.</text>
</comment>
<dbReference type="PANTHER" id="PTHR43434">
    <property type="entry name" value="PHOSPHOGLYCOLATE PHOSPHATASE"/>
    <property type="match status" value="1"/>
</dbReference>
<evidence type="ECO:0000313" key="10">
    <source>
        <dbReference type="EMBL" id="MCZ2721168.1"/>
    </source>
</evidence>
<dbReference type="Proteomes" id="UP001149719">
    <property type="component" value="Unassembled WGS sequence"/>
</dbReference>
<keyword evidence="8" id="KW-0460">Magnesium</keyword>
<dbReference type="NCBIfam" id="TIGR01549">
    <property type="entry name" value="HAD-SF-IA-v1"/>
    <property type="match status" value="1"/>
</dbReference>
<sequence length="226" mass="25281">MRVPTKLDEWFDGWPELVCLDLDGTLIDSVPDLAQAVDYALMQAGANPAGEDRVRTWVGFGAAKLIEQAMQWADLPKALAENCYRDFLLYYRDHLTEKTTLYPNVVQLLKTFKRAGVPMALVTNKPSVFVQPILEHFEMSSYFSWQLGGDTLEEKKPSPMPLLHCCETVEAEPKNCLMIGDSITDHRAATAAGFRSMLLTYGYHQGVDLLSLGADMVADDLTELFI</sequence>
<dbReference type="InterPro" id="IPR041492">
    <property type="entry name" value="HAD_2"/>
</dbReference>
<dbReference type="EMBL" id="JAPUBN010000011">
    <property type="protein sequence ID" value="MCZ2721168.1"/>
    <property type="molecule type" value="Genomic_DNA"/>
</dbReference>
<dbReference type="Gene3D" id="3.40.50.1000">
    <property type="entry name" value="HAD superfamily/HAD-like"/>
    <property type="match status" value="1"/>
</dbReference>
<keyword evidence="11" id="KW-1185">Reference proteome</keyword>
<dbReference type="InterPro" id="IPR036412">
    <property type="entry name" value="HAD-like_sf"/>
</dbReference>
<gene>
    <name evidence="10" type="ORF">O1D97_05765</name>
</gene>
<comment type="catalytic activity">
    <reaction evidence="1">
        <text>2-phosphoglycolate + H2O = glycolate + phosphate</text>
        <dbReference type="Rhea" id="RHEA:14369"/>
        <dbReference type="ChEBI" id="CHEBI:15377"/>
        <dbReference type="ChEBI" id="CHEBI:29805"/>
        <dbReference type="ChEBI" id="CHEBI:43474"/>
        <dbReference type="ChEBI" id="CHEBI:58033"/>
        <dbReference type="EC" id="3.1.3.18"/>
    </reaction>
</comment>
<keyword evidence="9" id="KW-0119">Carbohydrate metabolism</keyword>
<dbReference type="InterPro" id="IPR006439">
    <property type="entry name" value="HAD-SF_hydro_IA"/>
</dbReference>
<comment type="similarity">
    <text evidence="4">Belongs to the HAD-like hydrolase superfamily. CbbY/CbbZ/Gph/YieH family.</text>
</comment>
<dbReference type="SFLD" id="SFLDG01135">
    <property type="entry name" value="C1.5.6:_HAD__Beta-PGM__Phospha"/>
    <property type="match status" value="1"/>
</dbReference>
<dbReference type="CDD" id="cd16417">
    <property type="entry name" value="HAD_PGPase"/>
    <property type="match status" value="1"/>
</dbReference>
<evidence type="ECO:0000256" key="4">
    <source>
        <dbReference type="ARBA" id="ARBA00006171"/>
    </source>
</evidence>
<accession>A0ABT4JS68</accession>
<dbReference type="GO" id="GO:0008967">
    <property type="term" value="F:phosphoglycolate phosphatase activity"/>
    <property type="evidence" value="ECO:0007669"/>
    <property type="project" value="UniProtKB-EC"/>
</dbReference>
<proteinExistence type="inferred from homology"/>
<evidence type="ECO:0000256" key="3">
    <source>
        <dbReference type="ARBA" id="ARBA00004818"/>
    </source>
</evidence>
<evidence type="ECO:0000256" key="9">
    <source>
        <dbReference type="ARBA" id="ARBA00023277"/>
    </source>
</evidence>
<evidence type="ECO:0000256" key="1">
    <source>
        <dbReference type="ARBA" id="ARBA00000830"/>
    </source>
</evidence>
<keyword evidence="6" id="KW-0479">Metal-binding</keyword>
<evidence type="ECO:0000313" key="11">
    <source>
        <dbReference type="Proteomes" id="UP001149719"/>
    </source>
</evidence>
<dbReference type="Gene3D" id="1.10.150.240">
    <property type="entry name" value="Putative phosphatase, domain 2"/>
    <property type="match status" value="1"/>
</dbReference>
<dbReference type="NCBIfam" id="TIGR01509">
    <property type="entry name" value="HAD-SF-IA-v3"/>
    <property type="match status" value="1"/>
</dbReference>
<evidence type="ECO:0000256" key="6">
    <source>
        <dbReference type="ARBA" id="ARBA00022723"/>
    </source>
</evidence>
<evidence type="ECO:0000256" key="2">
    <source>
        <dbReference type="ARBA" id="ARBA00001946"/>
    </source>
</evidence>
<dbReference type="EC" id="3.1.3.18" evidence="5"/>
<dbReference type="NCBIfam" id="TIGR01449">
    <property type="entry name" value="PGP_bact"/>
    <property type="match status" value="1"/>
</dbReference>
<dbReference type="PANTHER" id="PTHR43434:SF1">
    <property type="entry name" value="PHOSPHOGLYCOLATE PHOSPHATASE"/>
    <property type="match status" value="1"/>
</dbReference>
<evidence type="ECO:0000256" key="5">
    <source>
        <dbReference type="ARBA" id="ARBA00013078"/>
    </source>
</evidence>
<dbReference type="SUPFAM" id="SSF56784">
    <property type="entry name" value="HAD-like"/>
    <property type="match status" value="1"/>
</dbReference>
<organism evidence="10 11">
    <name type="scientific">Marinomonas phaeophyticola</name>
    <dbReference type="NCBI Taxonomy" id="3004091"/>
    <lineage>
        <taxon>Bacteria</taxon>
        <taxon>Pseudomonadati</taxon>
        <taxon>Pseudomonadota</taxon>
        <taxon>Gammaproteobacteria</taxon>
        <taxon>Oceanospirillales</taxon>
        <taxon>Oceanospirillaceae</taxon>
        <taxon>Marinomonas</taxon>
    </lineage>
</organism>
<evidence type="ECO:0000256" key="7">
    <source>
        <dbReference type="ARBA" id="ARBA00022801"/>
    </source>
</evidence>
<dbReference type="RefSeq" id="WP_269123708.1">
    <property type="nucleotide sequence ID" value="NZ_JAPUBN010000011.1"/>
</dbReference>
<dbReference type="SFLD" id="SFLDG01129">
    <property type="entry name" value="C1.5:_HAD__Beta-PGM__Phosphata"/>
    <property type="match status" value="1"/>
</dbReference>
<protein>
    <recommendedName>
        <fullName evidence="5">phosphoglycolate phosphatase</fullName>
        <ecNumber evidence="5">3.1.3.18</ecNumber>
    </recommendedName>
</protein>
<name>A0ABT4JS68_9GAMM</name>
<dbReference type="InterPro" id="IPR050155">
    <property type="entry name" value="HAD-like_hydrolase_sf"/>
</dbReference>
<keyword evidence="7 10" id="KW-0378">Hydrolase</keyword>
<dbReference type="NCBIfam" id="NF009695">
    <property type="entry name" value="PRK13222.1-2"/>
    <property type="match status" value="1"/>
</dbReference>
<reference evidence="10" key="1">
    <citation type="submission" date="2022-12" db="EMBL/GenBank/DDBJ databases">
        <title>Marinomonas 15G1-11 sp. nov, isolated from marine algae.</title>
        <authorList>
            <person name="Butt M."/>
            <person name="Choi D.G."/>
            <person name="Kim J.M."/>
            <person name="Lee J.K."/>
            <person name="Baek J.H."/>
            <person name="Jeon C.O."/>
        </authorList>
    </citation>
    <scope>NUCLEOTIDE SEQUENCE</scope>
    <source>
        <strain evidence="10">15G1-11</strain>
    </source>
</reference>
<comment type="cofactor">
    <cofactor evidence="2">
        <name>Mg(2+)</name>
        <dbReference type="ChEBI" id="CHEBI:18420"/>
    </cofactor>
</comment>
<dbReference type="Pfam" id="PF13419">
    <property type="entry name" value="HAD_2"/>
    <property type="match status" value="1"/>
</dbReference>
<dbReference type="SFLD" id="SFLDS00003">
    <property type="entry name" value="Haloacid_Dehalogenase"/>
    <property type="match status" value="1"/>
</dbReference>